<comment type="caution">
    <text evidence="1">The sequence shown here is derived from an EMBL/GenBank/DDBJ whole genome shotgun (WGS) entry which is preliminary data.</text>
</comment>
<evidence type="ECO:0000313" key="2">
    <source>
        <dbReference type="Proteomes" id="UP000805193"/>
    </source>
</evidence>
<protein>
    <submittedName>
        <fullName evidence="1">Uncharacterized protein</fullName>
    </submittedName>
</protein>
<sequence>MPLVEIPGNEWAHRVAAEAASSNSSATGSTAREDNDETEDPVEKAELARQARKAYLRGLVPTEEDPLPNGYRRWEATRLRGIRTGTALKPVKLAALGLLKEEDPICKACGVQSRPRSRVDVMRCCLLLVAFVVGADICLAQEKLKIEVLKTADKCERKSKKGDLLAVHYKGSLLDGTEFDSSHGRGEPFRFQIGVGQVVKGWEEGLLDMCVGEQRKLTVPPELGYGDVGAGDKIPPKSTLVFETELMKIDDGPPPVNVFKQIDADTNGQLSREELGKYLKDQLPAAQAAGLKDLPDPEKMVEEIFQHEDRDRDGFISKDEFSGPKHDEL</sequence>
<dbReference type="EMBL" id="JABSTQ010006849">
    <property type="protein sequence ID" value="KAG0436589.1"/>
    <property type="molecule type" value="Genomic_DNA"/>
</dbReference>
<dbReference type="Proteomes" id="UP000805193">
    <property type="component" value="Unassembled WGS sequence"/>
</dbReference>
<evidence type="ECO:0000313" key="1">
    <source>
        <dbReference type="EMBL" id="KAG0436589.1"/>
    </source>
</evidence>
<organism evidence="1 2">
    <name type="scientific">Ixodes persulcatus</name>
    <name type="common">Taiga tick</name>
    <dbReference type="NCBI Taxonomy" id="34615"/>
    <lineage>
        <taxon>Eukaryota</taxon>
        <taxon>Metazoa</taxon>
        <taxon>Ecdysozoa</taxon>
        <taxon>Arthropoda</taxon>
        <taxon>Chelicerata</taxon>
        <taxon>Arachnida</taxon>
        <taxon>Acari</taxon>
        <taxon>Parasitiformes</taxon>
        <taxon>Ixodida</taxon>
        <taxon>Ixodoidea</taxon>
        <taxon>Ixodidae</taxon>
        <taxon>Ixodinae</taxon>
        <taxon>Ixodes</taxon>
    </lineage>
</organism>
<accession>A0AC60QM69</accession>
<proteinExistence type="predicted"/>
<gene>
    <name evidence="1" type="ORF">HPB47_017874</name>
</gene>
<keyword evidence="2" id="KW-1185">Reference proteome</keyword>
<reference evidence="1 2" key="1">
    <citation type="journal article" date="2020" name="Cell">
        <title>Large-Scale Comparative Analyses of Tick Genomes Elucidate Their Genetic Diversity and Vector Capacities.</title>
        <authorList>
            <consortium name="Tick Genome and Microbiome Consortium (TIGMIC)"/>
            <person name="Jia N."/>
            <person name="Wang J."/>
            <person name="Shi W."/>
            <person name="Du L."/>
            <person name="Sun Y."/>
            <person name="Zhan W."/>
            <person name="Jiang J.F."/>
            <person name="Wang Q."/>
            <person name="Zhang B."/>
            <person name="Ji P."/>
            <person name="Bell-Sakyi L."/>
            <person name="Cui X.M."/>
            <person name="Yuan T.T."/>
            <person name="Jiang B.G."/>
            <person name="Yang W.F."/>
            <person name="Lam T.T."/>
            <person name="Chang Q.C."/>
            <person name="Ding S.J."/>
            <person name="Wang X.J."/>
            <person name="Zhu J.G."/>
            <person name="Ruan X.D."/>
            <person name="Zhao L."/>
            <person name="Wei J.T."/>
            <person name="Ye R.Z."/>
            <person name="Que T.C."/>
            <person name="Du C.H."/>
            <person name="Zhou Y.H."/>
            <person name="Cheng J.X."/>
            <person name="Dai P.F."/>
            <person name="Guo W.B."/>
            <person name="Han X.H."/>
            <person name="Huang E.J."/>
            <person name="Li L.F."/>
            <person name="Wei W."/>
            <person name="Gao Y.C."/>
            <person name="Liu J.Z."/>
            <person name="Shao H.Z."/>
            <person name="Wang X."/>
            <person name="Wang C.C."/>
            <person name="Yang T.C."/>
            <person name="Huo Q.B."/>
            <person name="Li W."/>
            <person name="Chen H.Y."/>
            <person name="Chen S.E."/>
            <person name="Zhou L.G."/>
            <person name="Ni X.B."/>
            <person name="Tian J.H."/>
            <person name="Sheng Y."/>
            <person name="Liu T."/>
            <person name="Pan Y.S."/>
            <person name="Xia L.Y."/>
            <person name="Li J."/>
            <person name="Zhao F."/>
            <person name="Cao W.C."/>
        </authorList>
    </citation>
    <scope>NUCLEOTIDE SEQUENCE [LARGE SCALE GENOMIC DNA]</scope>
    <source>
        <strain evidence="1">Iper-2018</strain>
    </source>
</reference>
<name>A0AC60QM69_IXOPE</name>